<feature type="compositionally biased region" description="Low complexity" evidence="2">
    <location>
        <begin position="184"/>
        <end position="195"/>
    </location>
</feature>
<evidence type="ECO:0000256" key="2">
    <source>
        <dbReference type="SAM" id="MobiDB-lite"/>
    </source>
</evidence>
<reference evidence="4 5" key="1">
    <citation type="journal article" date="2013" name="ISME J.">
        <title>A metabolic model for members of the genus Tetrasphaera involved in enhanced biological phosphorus removal.</title>
        <authorList>
            <person name="Kristiansen R."/>
            <person name="Nguyen H.T.T."/>
            <person name="Saunders A.M."/>
            <person name="Nielsen J.L."/>
            <person name="Wimmer R."/>
            <person name="Le V.Q."/>
            <person name="McIlroy S.J."/>
            <person name="Petrovski S."/>
            <person name="Seviour R.J."/>
            <person name="Calteau A."/>
            <person name="Nielsen K.L."/>
            <person name="Nielsen P.H."/>
        </authorList>
    </citation>
    <scope>NUCLEOTIDE SEQUENCE [LARGE SCALE GENOMIC DNA]</scope>
    <source>
        <strain evidence="4 5">Lp2</strain>
    </source>
</reference>
<dbReference type="eggNOG" id="COG1335">
    <property type="taxonomic scope" value="Bacteria"/>
</dbReference>
<dbReference type="AlphaFoldDB" id="N0DXS0"/>
<dbReference type="Pfam" id="PF00857">
    <property type="entry name" value="Isochorismatase"/>
    <property type="match status" value="1"/>
</dbReference>
<comment type="caution">
    <text evidence="4">The sequence shown here is derived from an EMBL/GenBank/DDBJ whole genome shotgun (WGS) entry which is preliminary data.</text>
</comment>
<dbReference type="InterPro" id="IPR000868">
    <property type="entry name" value="Isochorismatase-like_dom"/>
</dbReference>
<accession>N0DXS0</accession>
<keyword evidence="1" id="KW-0378">Hydrolase</keyword>
<proteinExistence type="predicted"/>
<name>N0DXS0_9MICO</name>
<dbReference type="Gene3D" id="3.40.50.850">
    <property type="entry name" value="Isochorismatase-like"/>
    <property type="match status" value="1"/>
</dbReference>
<keyword evidence="5" id="KW-1185">Reference proteome</keyword>
<dbReference type="SUPFAM" id="SSF52499">
    <property type="entry name" value="Isochorismatase-like hydrolases"/>
    <property type="match status" value="1"/>
</dbReference>
<feature type="region of interest" description="Disordered" evidence="2">
    <location>
        <begin position="183"/>
        <end position="203"/>
    </location>
</feature>
<dbReference type="CDD" id="cd01014">
    <property type="entry name" value="nicotinamidase_related"/>
    <property type="match status" value="1"/>
</dbReference>
<evidence type="ECO:0000259" key="3">
    <source>
        <dbReference type="Pfam" id="PF00857"/>
    </source>
</evidence>
<gene>
    <name evidence="4" type="ORF">BN10_1100006</name>
</gene>
<protein>
    <submittedName>
        <fullName evidence="4">Isochorismatase</fullName>
    </submittedName>
</protein>
<dbReference type="HOGENOM" id="CLU_068979_5_5_11"/>
<dbReference type="GO" id="GO:0016787">
    <property type="term" value="F:hydrolase activity"/>
    <property type="evidence" value="ECO:0007669"/>
    <property type="project" value="UniProtKB-KW"/>
</dbReference>
<dbReference type="STRING" id="1193181.BN10_1100006"/>
<organism evidence="4 5">
    <name type="scientific">Phycicoccus elongatus Lp2</name>
    <dbReference type="NCBI Taxonomy" id="1193181"/>
    <lineage>
        <taxon>Bacteria</taxon>
        <taxon>Bacillati</taxon>
        <taxon>Actinomycetota</taxon>
        <taxon>Actinomycetes</taxon>
        <taxon>Micrococcales</taxon>
        <taxon>Intrasporangiaceae</taxon>
        <taxon>Phycicoccus</taxon>
    </lineage>
</organism>
<feature type="domain" description="Isochorismatase-like" evidence="3">
    <location>
        <begin position="9"/>
        <end position="140"/>
    </location>
</feature>
<dbReference type="Proteomes" id="UP000013167">
    <property type="component" value="Unassembled WGS sequence"/>
</dbReference>
<dbReference type="InterPro" id="IPR036380">
    <property type="entry name" value="Isochorismatase-like_sf"/>
</dbReference>
<sequence>MARTDRPKTALLVVDVQKDVVAPAPNRDEVVGRIAGLVDRAREAGTPVVWVQHNDGGMPRGSDGWALVDELSPADGEPIVDKQFGDSFEATDLEDRLGEGGIGSLIVCGAQTDACIRSTLHGGLTRGYDMTLVSDGHTTEDMREWGSPIGVEDAIAYTNLYWSFTRTADAKGQVVAADEVDFSAPGGVAQAPEGAEAGEDPER</sequence>
<dbReference type="EMBL" id="CAIZ01000014">
    <property type="protein sequence ID" value="CCH68667.1"/>
    <property type="molecule type" value="Genomic_DNA"/>
</dbReference>
<dbReference type="InterPro" id="IPR050272">
    <property type="entry name" value="Isochorismatase-like_hydrls"/>
</dbReference>
<evidence type="ECO:0000256" key="1">
    <source>
        <dbReference type="ARBA" id="ARBA00022801"/>
    </source>
</evidence>
<dbReference type="RefSeq" id="WP_010851566.1">
    <property type="nucleotide sequence ID" value="NZ_HF570956.1"/>
</dbReference>
<evidence type="ECO:0000313" key="4">
    <source>
        <dbReference type="EMBL" id="CCH68667.1"/>
    </source>
</evidence>
<evidence type="ECO:0000313" key="5">
    <source>
        <dbReference type="Proteomes" id="UP000013167"/>
    </source>
</evidence>
<dbReference type="OrthoDB" id="3174612at2"/>
<dbReference type="PANTHER" id="PTHR43540">
    <property type="entry name" value="PEROXYUREIDOACRYLATE/UREIDOACRYLATE AMIDOHYDROLASE-RELATED"/>
    <property type="match status" value="1"/>
</dbReference>